<dbReference type="Proteomes" id="UP000007485">
    <property type="component" value="Chromosome"/>
</dbReference>
<dbReference type="eggNOG" id="arCOG07334">
    <property type="taxonomic scope" value="Archaea"/>
</dbReference>
<dbReference type="HOGENOM" id="CLU_2340353_0_0_2"/>
<keyword evidence="2" id="KW-1185">Reference proteome</keyword>
<proteinExistence type="predicted"/>
<dbReference type="OrthoDB" id="24782at2157"/>
<dbReference type="KEGG" id="vmo:VMUT_1593"/>
<evidence type="ECO:0000313" key="1">
    <source>
        <dbReference type="EMBL" id="ADY01797.1"/>
    </source>
</evidence>
<dbReference type="AlphaFoldDB" id="F0QU11"/>
<protein>
    <submittedName>
        <fullName evidence="1">Uncharacterized protein</fullName>
    </submittedName>
</protein>
<gene>
    <name evidence="1" type="ordered locus">VMUT_1593</name>
</gene>
<dbReference type="GeneID" id="10289245"/>
<name>F0QU11_VULM7</name>
<dbReference type="RefSeq" id="WP_013604959.1">
    <property type="nucleotide sequence ID" value="NC_015151.1"/>
</dbReference>
<accession>F0QU11</accession>
<reference evidence="1 2" key="1">
    <citation type="journal article" date="2011" name="J. Bacteriol.">
        <title>Complete genome sequence of 'Vulcanisaeta moutnovskia' strain 768-28, a novel member of the hyperthermophilic crenarchaeal genus vulcanisaeta.</title>
        <authorList>
            <person name="Gumerov V.M."/>
            <person name="Mardanov A.V."/>
            <person name="Beletsky A.V."/>
            <person name="Prokofeva M.I."/>
            <person name="Bonch-Osmolovskaya E.A."/>
            <person name="Ravin N.V."/>
            <person name="Skryabin K.G."/>
        </authorList>
    </citation>
    <scope>NUCLEOTIDE SEQUENCE [LARGE SCALE GENOMIC DNA]</scope>
    <source>
        <strain evidence="1 2">768-28</strain>
    </source>
</reference>
<dbReference type="EMBL" id="CP002529">
    <property type="protein sequence ID" value="ADY01797.1"/>
    <property type="molecule type" value="Genomic_DNA"/>
</dbReference>
<evidence type="ECO:0000313" key="2">
    <source>
        <dbReference type="Proteomes" id="UP000007485"/>
    </source>
</evidence>
<sequence length="97" mass="11152">MLVREGRRGGTRGSWYAYVLIGNELVHVSEVSKLIKHEDDEYIYELPSNVSPWIYIFSFSRSGYGFVTKAYPKETNKNISTNTKKDSALEIRTQLNS</sequence>
<organism evidence="1 2">
    <name type="scientific">Vulcanisaeta moutnovskia (strain 768-28)</name>
    <dbReference type="NCBI Taxonomy" id="985053"/>
    <lineage>
        <taxon>Archaea</taxon>
        <taxon>Thermoproteota</taxon>
        <taxon>Thermoprotei</taxon>
        <taxon>Thermoproteales</taxon>
        <taxon>Thermoproteaceae</taxon>
        <taxon>Vulcanisaeta</taxon>
    </lineage>
</organism>